<comment type="caution">
    <text evidence="2">The sequence shown here is derived from an EMBL/GenBank/DDBJ whole genome shotgun (WGS) entry which is preliminary data.</text>
</comment>
<dbReference type="Pfam" id="PF14588">
    <property type="entry name" value="YjgF_endoribonc"/>
    <property type="match status" value="1"/>
</dbReference>
<dbReference type="Gene3D" id="3.30.1330.40">
    <property type="entry name" value="RutC-like"/>
    <property type="match status" value="1"/>
</dbReference>
<feature type="domain" description="Endoribonuclease L-PSP/chorismate mutase-like" evidence="1">
    <location>
        <begin position="12"/>
        <end position="148"/>
    </location>
</feature>
<dbReference type="AlphaFoldDB" id="A0AAJ2PTS8"/>
<evidence type="ECO:0000313" key="3">
    <source>
        <dbReference type="Proteomes" id="UP001273589"/>
    </source>
</evidence>
<dbReference type="InterPro" id="IPR013813">
    <property type="entry name" value="Endoribo_LPSP/chorism_mut-like"/>
</dbReference>
<accession>A0AAJ2PTS8</accession>
<dbReference type="RefSeq" id="WP_319694734.1">
    <property type="nucleotide sequence ID" value="NZ_JARAWN010000192.1"/>
</dbReference>
<name>A0AAJ2PTS8_9ACTN</name>
<dbReference type="Proteomes" id="UP001273589">
    <property type="component" value="Unassembled WGS sequence"/>
</dbReference>
<organism evidence="2 3">
    <name type="scientific">Streptomyces europaeiscabiei</name>
    <dbReference type="NCBI Taxonomy" id="146819"/>
    <lineage>
        <taxon>Bacteria</taxon>
        <taxon>Bacillati</taxon>
        <taxon>Actinomycetota</taxon>
        <taxon>Actinomycetes</taxon>
        <taxon>Kitasatosporales</taxon>
        <taxon>Streptomycetaceae</taxon>
        <taxon>Streptomyces</taxon>
    </lineage>
</organism>
<protein>
    <submittedName>
        <fullName evidence="2">RidA family protein</fullName>
    </submittedName>
</protein>
<dbReference type="PANTHER" id="PTHR43760:SF1">
    <property type="entry name" value="ENDORIBONUCLEASE L-PSP_CHORISMATE MUTASE-LIKE DOMAIN-CONTAINING PROTEIN"/>
    <property type="match status" value="1"/>
</dbReference>
<dbReference type="InterPro" id="IPR035959">
    <property type="entry name" value="RutC-like_sf"/>
</dbReference>
<evidence type="ECO:0000259" key="1">
    <source>
        <dbReference type="Pfam" id="PF14588"/>
    </source>
</evidence>
<gene>
    <name evidence="2" type="ORF">PV367_26380</name>
</gene>
<dbReference type="SUPFAM" id="SSF55298">
    <property type="entry name" value="YjgF-like"/>
    <property type="match status" value="1"/>
</dbReference>
<proteinExistence type="predicted"/>
<dbReference type="EMBL" id="JARAWN010000192">
    <property type="protein sequence ID" value="MDX3133224.1"/>
    <property type="molecule type" value="Genomic_DNA"/>
</dbReference>
<dbReference type="PANTHER" id="PTHR43760">
    <property type="entry name" value="ENDORIBONUCLEASE-RELATED"/>
    <property type="match status" value="1"/>
</dbReference>
<dbReference type="CDD" id="cd02199">
    <property type="entry name" value="YjgF_YER057c_UK114_like_1"/>
    <property type="match status" value="1"/>
</dbReference>
<reference evidence="2" key="1">
    <citation type="journal article" date="2023" name="Microb. Genom.">
        <title>Mesoterricola silvestris gen. nov., sp. nov., Mesoterricola sediminis sp. nov., Geothrix oryzae sp. nov., Geothrix edaphica sp. nov., Geothrix rubra sp. nov., and Geothrix limicola sp. nov., six novel members of Acidobacteriota isolated from soils.</title>
        <authorList>
            <person name="Weisberg A.J."/>
            <person name="Pearce E."/>
            <person name="Kramer C.G."/>
            <person name="Chang J.H."/>
            <person name="Clarke C.R."/>
        </authorList>
    </citation>
    <scope>NUCLEOTIDE SEQUENCE</scope>
    <source>
        <strain evidence="2">ND06-05F</strain>
    </source>
</reference>
<sequence length="157" mass="16447">MTSAANTGSASDRLQALGLDLPDLGSNPYYVDQRTLGSSIYISGQLPYRDGELLGQGVVGQDVELETARELARHAALNALAAAVQAVGDLDRVRIVQMLVFVASTSDFGLQSRVANAASELLIEVLGENGRHARTAIGVAGLPLNSPVEIQMVCTAL</sequence>
<evidence type="ECO:0000313" key="2">
    <source>
        <dbReference type="EMBL" id="MDX3133224.1"/>
    </source>
</evidence>